<dbReference type="GO" id="GO:0022857">
    <property type="term" value="F:transmembrane transporter activity"/>
    <property type="evidence" value="ECO:0007669"/>
    <property type="project" value="InterPro"/>
</dbReference>
<evidence type="ECO:0000256" key="4">
    <source>
        <dbReference type="ARBA" id="ARBA00022692"/>
    </source>
</evidence>
<dbReference type="EMBL" id="QRHL01000013">
    <property type="protein sequence ID" value="RHF71646.1"/>
    <property type="molecule type" value="Genomic_DNA"/>
</dbReference>
<feature type="transmembrane region" description="Helical" evidence="7">
    <location>
        <begin position="40"/>
        <end position="61"/>
    </location>
</feature>
<sequence>MKNWKKVAKKFIVAQSISLFGSSIVQYGIIWYLTLETGSAKILTLTTLCGFLPQMLISFFSGTLIDKYNRKSILIVSDSIIAISTFLLAISFFLGERNYNLLFVVLIIRSFGTGVQTPTVNTIIPQIVPEEKLFRVNGIYSTISSVINFLSPVISGIVLSLSTIEFTLMIDIITAIIGILITITLNLKLFSREAKNKKNDFFIELKFGIMYIIKNKSLKYLFLYQFIILFLISPSAFLNPLLVNRTFGMEVWRFSFTEMTYSFGMILGGIFITKLKKDLGLKITLLSGIMYGLFMVGLGSMRYFILYLLINTMMGFTSPCYSTPIITTIQRRVDNSIQGRVFSFLQIVNTCSLPLGMSFFGPIADIIRIQDIFVISGILVIILSLVFHIKNILKIES</sequence>
<name>A0A414PT27_FUSMR</name>
<reference evidence="9 10" key="1">
    <citation type="submission" date="2018-08" db="EMBL/GenBank/DDBJ databases">
        <title>A genome reference for cultivated species of the human gut microbiota.</title>
        <authorList>
            <person name="Zou Y."/>
            <person name="Xue W."/>
            <person name="Luo G."/>
        </authorList>
    </citation>
    <scope>NUCLEOTIDE SEQUENCE [LARGE SCALE GENOMIC DNA]</scope>
    <source>
        <strain evidence="9 10">AM25-1</strain>
    </source>
</reference>
<keyword evidence="4 7" id="KW-0812">Transmembrane</keyword>
<keyword evidence="2" id="KW-0813">Transport</keyword>
<feature type="transmembrane region" description="Helical" evidence="7">
    <location>
        <begin position="12"/>
        <end position="34"/>
    </location>
</feature>
<dbReference type="PANTHER" id="PTHR43266:SF10">
    <property type="entry name" value="BACILYSIN EXPORTER BACE-RELATED"/>
    <property type="match status" value="1"/>
</dbReference>
<dbReference type="PROSITE" id="PS50850">
    <property type="entry name" value="MFS"/>
    <property type="match status" value="1"/>
</dbReference>
<dbReference type="Pfam" id="PF07690">
    <property type="entry name" value="MFS_1"/>
    <property type="match status" value="1"/>
</dbReference>
<evidence type="ECO:0000313" key="10">
    <source>
        <dbReference type="Proteomes" id="UP000284676"/>
    </source>
</evidence>
<evidence type="ECO:0000259" key="8">
    <source>
        <dbReference type="PROSITE" id="PS50850"/>
    </source>
</evidence>
<organism evidence="9 10">
    <name type="scientific">Fusobacterium mortiferum</name>
    <dbReference type="NCBI Taxonomy" id="850"/>
    <lineage>
        <taxon>Bacteria</taxon>
        <taxon>Fusobacteriati</taxon>
        <taxon>Fusobacteriota</taxon>
        <taxon>Fusobacteriia</taxon>
        <taxon>Fusobacteriales</taxon>
        <taxon>Fusobacteriaceae</taxon>
        <taxon>Fusobacterium</taxon>
    </lineage>
</organism>
<evidence type="ECO:0000256" key="5">
    <source>
        <dbReference type="ARBA" id="ARBA00022989"/>
    </source>
</evidence>
<dbReference type="AlphaFoldDB" id="A0A414PT27"/>
<proteinExistence type="predicted"/>
<evidence type="ECO:0000256" key="7">
    <source>
        <dbReference type="SAM" id="Phobius"/>
    </source>
</evidence>
<feature type="transmembrane region" description="Helical" evidence="7">
    <location>
        <begin position="372"/>
        <end position="393"/>
    </location>
</feature>
<dbReference type="PANTHER" id="PTHR43266">
    <property type="entry name" value="MACROLIDE-EFFLUX PROTEIN"/>
    <property type="match status" value="1"/>
</dbReference>
<gene>
    <name evidence="9" type="ORF">DW663_08020</name>
</gene>
<feature type="transmembrane region" description="Helical" evidence="7">
    <location>
        <begin position="136"/>
        <end position="160"/>
    </location>
</feature>
<dbReference type="Proteomes" id="UP000284676">
    <property type="component" value="Unassembled WGS sequence"/>
</dbReference>
<dbReference type="SUPFAM" id="SSF103473">
    <property type="entry name" value="MFS general substrate transporter"/>
    <property type="match status" value="1"/>
</dbReference>
<evidence type="ECO:0000313" key="9">
    <source>
        <dbReference type="EMBL" id="RHF71646.1"/>
    </source>
</evidence>
<dbReference type="CDD" id="cd06173">
    <property type="entry name" value="MFS_MefA_like"/>
    <property type="match status" value="1"/>
</dbReference>
<dbReference type="Gene3D" id="1.20.1250.20">
    <property type="entry name" value="MFS general substrate transporter like domains"/>
    <property type="match status" value="1"/>
</dbReference>
<keyword evidence="6 7" id="KW-0472">Membrane</keyword>
<dbReference type="InterPro" id="IPR011701">
    <property type="entry name" value="MFS"/>
</dbReference>
<evidence type="ECO:0000256" key="6">
    <source>
        <dbReference type="ARBA" id="ARBA00023136"/>
    </source>
</evidence>
<comment type="subcellular location">
    <subcellularLocation>
        <location evidence="1">Cell membrane</location>
        <topology evidence="1">Multi-pass membrane protein</topology>
    </subcellularLocation>
</comment>
<evidence type="ECO:0000256" key="3">
    <source>
        <dbReference type="ARBA" id="ARBA00022475"/>
    </source>
</evidence>
<dbReference type="InterPro" id="IPR036259">
    <property type="entry name" value="MFS_trans_sf"/>
</dbReference>
<feature type="transmembrane region" description="Helical" evidence="7">
    <location>
        <begin position="251"/>
        <end position="272"/>
    </location>
</feature>
<keyword evidence="5 7" id="KW-1133">Transmembrane helix</keyword>
<feature type="domain" description="Major facilitator superfamily (MFS) profile" evidence="8">
    <location>
        <begin position="1"/>
        <end position="190"/>
    </location>
</feature>
<feature type="transmembrane region" description="Helical" evidence="7">
    <location>
        <begin position="341"/>
        <end position="360"/>
    </location>
</feature>
<comment type="caution">
    <text evidence="9">The sequence shown here is derived from an EMBL/GenBank/DDBJ whole genome shotgun (WGS) entry which is preliminary data.</text>
</comment>
<feature type="transmembrane region" description="Helical" evidence="7">
    <location>
        <begin position="166"/>
        <end position="187"/>
    </location>
</feature>
<dbReference type="RefSeq" id="WP_005886234.1">
    <property type="nucleotide sequence ID" value="NZ_CABMMQ010000006.1"/>
</dbReference>
<dbReference type="GeneID" id="62762402"/>
<protein>
    <submittedName>
        <fullName evidence="9">MFS transporter</fullName>
    </submittedName>
</protein>
<dbReference type="InterPro" id="IPR020846">
    <property type="entry name" value="MFS_dom"/>
</dbReference>
<evidence type="ECO:0000256" key="1">
    <source>
        <dbReference type="ARBA" id="ARBA00004651"/>
    </source>
</evidence>
<dbReference type="GO" id="GO:0005886">
    <property type="term" value="C:plasma membrane"/>
    <property type="evidence" value="ECO:0007669"/>
    <property type="project" value="UniProtKB-SubCell"/>
</dbReference>
<accession>A0A414PT27</accession>
<feature type="transmembrane region" description="Helical" evidence="7">
    <location>
        <begin position="220"/>
        <end position="239"/>
    </location>
</feature>
<feature type="transmembrane region" description="Helical" evidence="7">
    <location>
        <begin position="73"/>
        <end position="95"/>
    </location>
</feature>
<keyword evidence="3" id="KW-1003">Cell membrane</keyword>
<evidence type="ECO:0000256" key="2">
    <source>
        <dbReference type="ARBA" id="ARBA00022448"/>
    </source>
</evidence>